<feature type="transmembrane region" description="Helical" evidence="3">
    <location>
        <begin position="73"/>
        <end position="92"/>
    </location>
</feature>
<dbReference type="InterPro" id="IPR049492">
    <property type="entry name" value="BD-FAE-like_dom"/>
</dbReference>
<dbReference type="GO" id="GO:0016787">
    <property type="term" value="F:hydrolase activity"/>
    <property type="evidence" value="ECO:0007669"/>
    <property type="project" value="UniProtKB-KW"/>
</dbReference>
<gene>
    <name evidence="5" type="ordered locus">MT1469</name>
</gene>
<dbReference type="InterPro" id="IPR050300">
    <property type="entry name" value="GDXG_lipolytic_enzyme"/>
</dbReference>
<dbReference type="EMBL" id="AE000516">
    <property type="protein sequence ID" value="AAK45734.1"/>
    <property type="molecule type" value="Genomic_DNA"/>
</dbReference>
<evidence type="ECO:0000256" key="2">
    <source>
        <dbReference type="SAM" id="MobiDB-lite"/>
    </source>
</evidence>
<dbReference type="AlphaFoldDB" id="Q8VK23"/>
<dbReference type="InterPro" id="IPR029058">
    <property type="entry name" value="AB_hydrolase_fold"/>
</dbReference>
<keyword evidence="3" id="KW-0472">Membrane</keyword>
<dbReference type="Pfam" id="PF20434">
    <property type="entry name" value="BD-FAE"/>
    <property type="match status" value="1"/>
</dbReference>
<protein>
    <submittedName>
        <fullName evidence="5">Carboxylesterase family protein</fullName>
    </submittedName>
</protein>
<feature type="region of interest" description="Disordered" evidence="2">
    <location>
        <begin position="450"/>
        <end position="471"/>
    </location>
</feature>
<keyword evidence="6" id="KW-1185">Reference proteome</keyword>
<keyword evidence="1" id="KW-0378">Hydrolase</keyword>
<organism evidence="5 6">
    <name type="scientific">Mycobacterium tuberculosis (strain CDC 1551 / Oshkosh)</name>
    <dbReference type="NCBI Taxonomy" id="83331"/>
    <lineage>
        <taxon>Bacteria</taxon>
        <taxon>Bacillati</taxon>
        <taxon>Actinomycetota</taxon>
        <taxon>Actinomycetes</taxon>
        <taxon>Mycobacteriales</taxon>
        <taxon>Mycobacteriaceae</taxon>
        <taxon>Mycobacterium</taxon>
        <taxon>Mycobacterium tuberculosis complex</taxon>
    </lineage>
</organism>
<sequence length="471" mass="51718">MRFRRMARPRPLTRAAVELLNAANGLRPLSGSGYSTVLAFWLGWPTSEVPGVYLGASVLDALRRGRRGDFGGLKGKAALALTAAAWVILAVIRYRGATTPGPVLEAGLTEQLGPDYAKELATLPTEPMRSRGRNLPLRTAMARRRYVETTNVVCYGPYGRANLADIWRRRDLPRDAKAPVLVQVPGGAWVLGWRRPQAYPLMSHLRARGWVCVSLNYRVSPRHTWPDHIVDVKRALAWVKENIAAYGGDPNFVAISGGSAGGHLCALGGVDPQRSAISARVRTGRHLGGGSGSGIRALRLVYDRCAGASGIRRVARNVRGETEIQHAPRHLRRCLTDPPCAGRRPTVLRSARPPRLPDPRGRSPCVRRGTAGGVEVARRLRGPAPRPTRLRRLRLPAGASHRRGRGPLPVLGVRDQPAGHVVSYRPAIAIPRHAPARPVPVRWHRPSRRCRWPPRVWSPGRNPDNPGRRSR</sequence>
<reference evidence="5 6" key="1">
    <citation type="journal article" date="2002" name="J. Bacteriol.">
        <title>Whole-genome comparison of Mycobacterium tuberculosis clinical and laboratory strains.</title>
        <authorList>
            <person name="Fleischmann R.D."/>
            <person name="Alland D."/>
            <person name="Eisen J.A."/>
            <person name="Carpenter L."/>
            <person name="White O."/>
            <person name="Peterson J."/>
            <person name="DeBoy R."/>
            <person name="Dodson R."/>
            <person name="Gwinn M."/>
            <person name="Haft D."/>
            <person name="Hickey E."/>
            <person name="Kolonay J.F."/>
            <person name="Nelson W.C."/>
            <person name="Umayam L.A."/>
            <person name="Ermolaeva M."/>
            <person name="Salzberg S.L."/>
            <person name="Delcher A."/>
            <person name="Utterback T."/>
            <person name="Weidman J."/>
            <person name="Khouri H."/>
            <person name="Gill J."/>
            <person name="Mikula A."/>
            <person name="Bishai W."/>
            <person name="Jacobs Jr W.R.Jr."/>
            <person name="Venter J.C."/>
            <person name="Fraser C.M."/>
        </authorList>
    </citation>
    <scope>NUCLEOTIDE SEQUENCE [LARGE SCALE GENOMIC DNA]</scope>
    <source>
        <strain evidence="6">CDC 1551 / Oshkosh</strain>
    </source>
</reference>
<name>Q8VK23_MYCTO</name>
<keyword evidence="3" id="KW-1133">Transmembrane helix</keyword>
<dbReference type="SUPFAM" id="SSF53474">
    <property type="entry name" value="alpha/beta-Hydrolases"/>
    <property type="match status" value="1"/>
</dbReference>
<keyword evidence="3" id="KW-0812">Transmembrane</keyword>
<accession>Q8VK23</accession>
<proteinExistence type="predicted"/>
<dbReference type="HOGENOM" id="CLU_579804_0_0_11"/>
<dbReference type="KEGG" id="mtc:MT1469"/>
<feature type="region of interest" description="Disordered" evidence="2">
    <location>
        <begin position="335"/>
        <end position="372"/>
    </location>
</feature>
<dbReference type="PANTHER" id="PTHR48081">
    <property type="entry name" value="AB HYDROLASE SUPERFAMILY PROTEIN C4A8.06C"/>
    <property type="match status" value="1"/>
</dbReference>
<dbReference type="ESTHER" id="myctu-Rv1426c">
    <property type="family name" value="BD-FAE"/>
</dbReference>
<dbReference type="Gene3D" id="3.40.50.1820">
    <property type="entry name" value="alpha/beta hydrolase"/>
    <property type="match status" value="1"/>
</dbReference>
<evidence type="ECO:0000256" key="3">
    <source>
        <dbReference type="SAM" id="Phobius"/>
    </source>
</evidence>
<evidence type="ECO:0000313" key="6">
    <source>
        <dbReference type="Proteomes" id="UP000001020"/>
    </source>
</evidence>
<evidence type="ECO:0000256" key="1">
    <source>
        <dbReference type="ARBA" id="ARBA00022801"/>
    </source>
</evidence>
<evidence type="ECO:0000313" key="5">
    <source>
        <dbReference type="EMBL" id="AAK45734.1"/>
    </source>
</evidence>
<dbReference type="PANTHER" id="PTHR48081:SF33">
    <property type="entry name" value="KYNURENINE FORMAMIDASE"/>
    <property type="match status" value="1"/>
</dbReference>
<feature type="domain" description="BD-FAE-like" evidence="4">
    <location>
        <begin position="175"/>
        <end position="279"/>
    </location>
</feature>
<evidence type="ECO:0000259" key="4">
    <source>
        <dbReference type="Pfam" id="PF20434"/>
    </source>
</evidence>
<dbReference type="Proteomes" id="UP000001020">
    <property type="component" value="Chromosome"/>
</dbReference>